<keyword evidence="7 13" id="KW-0436">Ligase</keyword>
<comment type="function">
    <text evidence="7">Catalyzes the addition of meso-diaminopimelic acid to the nucleotide precursor UDP-N-acetylmuramoyl-L-alanyl-D-glutamate (UMAG) in the biosynthesis of bacterial cell-wall peptidoglycan.</text>
</comment>
<dbReference type="Gene3D" id="3.90.190.20">
    <property type="entry name" value="Mur ligase, C-terminal domain"/>
    <property type="match status" value="1"/>
</dbReference>
<feature type="domain" description="Mur ligase N-terminal catalytic" evidence="10">
    <location>
        <begin position="23"/>
        <end position="98"/>
    </location>
</feature>
<evidence type="ECO:0000256" key="8">
    <source>
        <dbReference type="RuleBase" id="RU004135"/>
    </source>
</evidence>
<gene>
    <name evidence="7" type="primary">murE</name>
    <name evidence="13" type="ORF">J2W68_000983</name>
</gene>
<dbReference type="NCBIfam" id="NF001126">
    <property type="entry name" value="PRK00139.1-4"/>
    <property type="match status" value="1"/>
</dbReference>
<feature type="binding site" evidence="7">
    <location>
        <position position="386"/>
    </location>
    <ligand>
        <name>meso-2,6-diaminopimelate</name>
        <dbReference type="ChEBI" id="CHEBI:57791"/>
    </ligand>
</feature>
<keyword evidence="7" id="KW-0067">ATP-binding</keyword>
<keyword evidence="7" id="KW-0460">Magnesium</keyword>
<feature type="region of interest" description="Disordered" evidence="9">
    <location>
        <begin position="491"/>
        <end position="513"/>
    </location>
</feature>
<keyword evidence="5 7" id="KW-0131">Cell cycle</keyword>
<comment type="cofactor">
    <cofactor evidence="7">
        <name>Mg(2+)</name>
        <dbReference type="ChEBI" id="CHEBI:18420"/>
    </cofactor>
</comment>
<evidence type="ECO:0000256" key="3">
    <source>
        <dbReference type="ARBA" id="ARBA00022960"/>
    </source>
</evidence>
<dbReference type="InterPro" id="IPR013221">
    <property type="entry name" value="Mur_ligase_cen"/>
</dbReference>
<feature type="domain" description="Mur ligase C-terminal" evidence="11">
    <location>
        <begin position="336"/>
        <end position="463"/>
    </location>
</feature>
<dbReference type="SUPFAM" id="SSF63418">
    <property type="entry name" value="MurE/MurF N-terminal domain"/>
    <property type="match status" value="1"/>
</dbReference>
<dbReference type="InterPro" id="IPR035911">
    <property type="entry name" value="MurE/MurF_N"/>
</dbReference>
<evidence type="ECO:0000256" key="2">
    <source>
        <dbReference type="ARBA" id="ARBA00022618"/>
    </source>
</evidence>
<keyword evidence="7" id="KW-0547">Nucleotide-binding</keyword>
<evidence type="ECO:0000313" key="14">
    <source>
        <dbReference type="Proteomes" id="UP001256588"/>
    </source>
</evidence>
<feature type="binding site" evidence="7">
    <location>
        <begin position="155"/>
        <end position="156"/>
    </location>
    <ligand>
        <name>UDP-N-acetyl-alpha-D-muramoyl-L-alanyl-D-glutamate</name>
        <dbReference type="ChEBI" id="CHEBI:83900"/>
    </ligand>
</feature>
<dbReference type="Pfam" id="PF02875">
    <property type="entry name" value="Mur_ligase_C"/>
    <property type="match status" value="1"/>
</dbReference>
<feature type="short sequence motif" description="Meso-diaminopimelate recognition motif" evidence="7">
    <location>
        <begin position="410"/>
        <end position="413"/>
    </location>
</feature>
<comment type="caution">
    <text evidence="13">The sequence shown here is derived from an EMBL/GenBank/DDBJ whole genome shotgun (WGS) entry which is preliminary data.</text>
</comment>
<dbReference type="InterPro" id="IPR036565">
    <property type="entry name" value="Mur-like_cat_sf"/>
</dbReference>
<evidence type="ECO:0000256" key="6">
    <source>
        <dbReference type="ARBA" id="ARBA00023316"/>
    </source>
</evidence>
<dbReference type="EMBL" id="JAVDWO010000003">
    <property type="protein sequence ID" value="MDR7192275.1"/>
    <property type="molecule type" value="Genomic_DNA"/>
</dbReference>
<comment type="PTM">
    <text evidence="7">Carboxylation is probably crucial for Mg(2+) binding and, consequently, for the gamma-phosphate positioning of ATP.</text>
</comment>
<comment type="subcellular location">
    <subcellularLocation>
        <location evidence="7 8">Cytoplasm</location>
    </subcellularLocation>
</comment>
<comment type="similarity">
    <text evidence="1 7">Belongs to the MurCDEF family. MurE subfamily.</text>
</comment>
<evidence type="ECO:0000313" key="13">
    <source>
        <dbReference type="EMBL" id="MDR7192275.1"/>
    </source>
</evidence>
<dbReference type="Gene3D" id="3.40.1190.10">
    <property type="entry name" value="Mur-like, catalytic domain"/>
    <property type="match status" value="1"/>
</dbReference>
<protein>
    <recommendedName>
        <fullName evidence="7">UDP-N-acetylmuramoyl-L-alanyl-D-glutamate--2,6-diaminopimelate ligase</fullName>
        <ecNumber evidence="7">6.3.2.13</ecNumber>
    </recommendedName>
    <alternativeName>
        <fullName evidence="7">Meso-A2pm-adding enzyme</fullName>
    </alternativeName>
    <alternativeName>
        <fullName evidence="7">Meso-diaminopimelate-adding enzyme</fullName>
    </alternativeName>
    <alternativeName>
        <fullName evidence="7">UDP-MurNAc-L-Ala-D-Glu:meso-diaminopimelate ligase</fullName>
    </alternativeName>
    <alternativeName>
        <fullName evidence="7">UDP-MurNAc-tripeptide synthetase</fullName>
    </alternativeName>
    <alternativeName>
        <fullName evidence="7">UDP-N-acetylmuramyl-tripeptide synthetase</fullName>
    </alternativeName>
</protein>
<comment type="caution">
    <text evidence="7">Lacks conserved residue(s) required for the propagation of feature annotation.</text>
</comment>
<dbReference type="EC" id="6.3.2.13" evidence="7"/>
<organism evidence="13 14">
    <name type="scientific">Luteimonas terrae</name>
    <dbReference type="NCBI Taxonomy" id="1530191"/>
    <lineage>
        <taxon>Bacteria</taxon>
        <taxon>Pseudomonadati</taxon>
        <taxon>Pseudomonadota</taxon>
        <taxon>Gammaproteobacteria</taxon>
        <taxon>Lysobacterales</taxon>
        <taxon>Lysobacteraceae</taxon>
        <taxon>Luteimonas</taxon>
    </lineage>
</organism>
<feature type="binding site" evidence="7">
    <location>
        <begin position="410"/>
        <end position="413"/>
    </location>
    <ligand>
        <name>meso-2,6-diaminopimelate</name>
        <dbReference type="ChEBI" id="CHEBI:57791"/>
    </ligand>
</feature>
<dbReference type="NCBIfam" id="NF001124">
    <property type="entry name" value="PRK00139.1-2"/>
    <property type="match status" value="1"/>
</dbReference>
<evidence type="ECO:0000259" key="10">
    <source>
        <dbReference type="Pfam" id="PF01225"/>
    </source>
</evidence>
<evidence type="ECO:0000256" key="4">
    <source>
        <dbReference type="ARBA" id="ARBA00022984"/>
    </source>
</evidence>
<dbReference type="SUPFAM" id="SSF53623">
    <property type="entry name" value="MurD-like peptide ligases, catalytic domain"/>
    <property type="match status" value="1"/>
</dbReference>
<accession>A0ABU1XVL7</accession>
<dbReference type="Pfam" id="PF01225">
    <property type="entry name" value="Mur_ligase"/>
    <property type="match status" value="1"/>
</dbReference>
<feature type="binding site" evidence="7">
    <location>
        <begin position="113"/>
        <end position="119"/>
    </location>
    <ligand>
        <name>ATP</name>
        <dbReference type="ChEBI" id="CHEBI:30616"/>
    </ligand>
</feature>
<feature type="modified residue" description="N6-carboxylysine" evidence="7">
    <location>
        <position position="222"/>
    </location>
</feature>
<feature type="binding site" evidence="7">
    <location>
        <position position="461"/>
    </location>
    <ligand>
        <name>meso-2,6-diaminopimelate</name>
        <dbReference type="ChEBI" id="CHEBI:57791"/>
    </ligand>
</feature>
<keyword evidence="4 7" id="KW-0573">Peptidoglycan synthesis</keyword>
<feature type="binding site" evidence="7">
    <location>
        <position position="30"/>
    </location>
    <ligand>
        <name>UDP-N-acetyl-alpha-D-muramoyl-L-alanyl-D-glutamate</name>
        <dbReference type="ChEBI" id="CHEBI:83900"/>
    </ligand>
</feature>
<comment type="catalytic activity">
    <reaction evidence="7">
        <text>UDP-N-acetyl-alpha-D-muramoyl-L-alanyl-D-glutamate + meso-2,6-diaminopimelate + ATP = UDP-N-acetyl-alpha-D-muramoyl-L-alanyl-gamma-D-glutamyl-meso-2,6-diaminopimelate + ADP + phosphate + H(+)</text>
        <dbReference type="Rhea" id="RHEA:23676"/>
        <dbReference type="ChEBI" id="CHEBI:15378"/>
        <dbReference type="ChEBI" id="CHEBI:30616"/>
        <dbReference type="ChEBI" id="CHEBI:43474"/>
        <dbReference type="ChEBI" id="CHEBI:57791"/>
        <dbReference type="ChEBI" id="CHEBI:83900"/>
        <dbReference type="ChEBI" id="CHEBI:83905"/>
        <dbReference type="ChEBI" id="CHEBI:456216"/>
        <dbReference type="EC" id="6.3.2.13"/>
    </reaction>
</comment>
<dbReference type="GO" id="GO:0008765">
    <property type="term" value="F:UDP-N-acetylmuramoylalanyl-D-glutamate-2,6-diaminopimelate ligase activity"/>
    <property type="evidence" value="ECO:0007669"/>
    <property type="project" value="UniProtKB-EC"/>
</dbReference>
<name>A0ABU1XVL7_9GAMM</name>
<dbReference type="InterPro" id="IPR000713">
    <property type="entry name" value="Mur_ligase_N"/>
</dbReference>
<evidence type="ECO:0000259" key="12">
    <source>
        <dbReference type="Pfam" id="PF08245"/>
    </source>
</evidence>
<dbReference type="Proteomes" id="UP001256588">
    <property type="component" value="Unassembled WGS sequence"/>
</dbReference>
<proteinExistence type="inferred from homology"/>
<evidence type="ECO:0000256" key="7">
    <source>
        <dbReference type="HAMAP-Rule" id="MF_00208"/>
    </source>
</evidence>
<evidence type="ECO:0000256" key="1">
    <source>
        <dbReference type="ARBA" id="ARBA00005898"/>
    </source>
</evidence>
<keyword evidence="7" id="KW-0963">Cytoplasm</keyword>
<dbReference type="PANTHER" id="PTHR23135:SF4">
    <property type="entry name" value="UDP-N-ACETYLMURAMOYL-L-ALANYL-D-GLUTAMATE--2,6-DIAMINOPIMELATE LIGASE MURE HOMOLOG, CHLOROPLASTIC"/>
    <property type="match status" value="1"/>
</dbReference>
<dbReference type="InterPro" id="IPR036615">
    <property type="entry name" value="Mur_ligase_C_dom_sf"/>
</dbReference>
<evidence type="ECO:0000259" key="11">
    <source>
        <dbReference type="Pfam" id="PF02875"/>
    </source>
</evidence>
<dbReference type="InterPro" id="IPR004101">
    <property type="entry name" value="Mur_ligase_C"/>
</dbReference>
<keyword evidence="14" id="KW-1185">Reference proteome</keyword>
<feature type="domain" description="Mur ligase central" evidence="12">
    <location>
        <begin position="111"/>
        <end position="313"/>
    </location>
</feature>
<feature type="binding site" evidence="7">
    <location>
        <position position="190"/>
    </location>
    <ligand>
        <name>UDP-N-acetyl-alpha-D-muramoyl-L-alanyl-D-glutamate</name>
        <dbReference type="ChEBI" id="CHEBI:83900"/>
    </ligand>
</feature>
<evidence type="ECO:0000256" key="9">
    <source>
        <dbReference type="SAM" id="MobiDB-lite"/>
    </source>
</evidence>
<dbReference type="Gene3D" id="3.40.1390.10">
    <property type="entry name" value="MurE/MurF, N-terminal domain"/>
    <property type="match status" value="1"/>
</dbReference>
<evidence type="ECO:0000256" key="5">
    <source>
        <dbReference type="ARBA" id="ARBA00023306"/>
    </source>
</evidence>
<comment type="pathway">
    <text evidence="7 8">Cell wall biogenesis; peptidoglycan biosynthesis.</text>
</comment>
<dbReference type="PANTHER" id="PTHR23135">
    <property type="entry name" value="MUR LIGASE FAMILY MEMBER"/>
    <property type="match status" value="1"/>
</dbReference>
<feature type="binding site" evidence="7">
    <location>
        <position position="188"/>
    </location>
    <ligand>
        <name>UDP-N-acetyl-alpha-D-muramoyl-L-alanyl-D-glutamate</name>
        <dbReference type="ChEBI" id="CHEBI:83900"/>
    </ligand>
</feature>
<dbReference type="NCBIfam" id="TIGR01085">
    <property type="entry name" value="murE"/>
    <property type="match status" value="1"/>
</dbReference>
<feature type="binding site" evidence="7">
    <location>
        <position position="182"/>
    </location>
    <ligand>
        <name>UDP-N-acetyl-alpha-D-muramoyl-L-alanyl-D-glutamate</name>
        <dbReference type="ChEBI" id="CHEBI:83900"/>
    </ligand>
</feature>
<keyword evidence="3 7" id="KW-0133">Cell shape</keyword>
<reference evidence="13 14" key="1">
    <citation type="submission" date="2023-07" db="EMBL/GenBank/DDBJ databases">
        <title>Sorghum-associated microbial communities from plants grown in Nebraska, USA.</title>
        <authorList>
            <person name="Schachtman D."/>
        </authorList>
    </citation>
    <scope>NUCLEOTIDE SEQUENCE [LARGE SCALE GENOMIC DNA]</scope>
    <source>
        <strain evidence="13 14">4099</strain>
    </source>
</reference>
<keyword evidence="2 7" id="KW-0132">Cell division</keyword>
<dbReference type="HAMAP" id="MF_00208">
    <property type="entry name" value="MurE"/>
    <property type="match status" value="1"/>
</dbReference>
<feature type="binding site" evidence="7">
    <location>
        <position position="465"/>
    </location>
    <ligand>
        <name>meso-2,6-diaminopimelate</name>
        <dbReference type="ChEBI" id="CHEBI:57791"/>
    </ligand>
</feature>
<sequence>MSRAMALNVLLPDVAAVPADTVITGLVQDSRAIRPGDAFVAIGGFGTHGLHFTETARAAGASAILFEPPVPAEIPSLPADAIAVAGLRARMGVMADTFHGQPSHAMTMVGVTGTSGKTSTVQLLAQAFEAIGTRAGTIGTLGAGLHGAVEPTGFTTPLVLQTHALLAQLRDAGAQAVAMEVSSHALDQGRVDAVHYDVAVFTNLTRDHLDYHGDMAGYGAAKAKLFVREGLKAAVINIDDAFGAMLPAQLADSVRAITISAAGNAAADIAAHDIALDDRGIAFTLRVDGQSLPVRAALLGGFNVDNLLVVAGVLRALEYAPADIVRVLAGLQPIAGRMNRLGGGDSQPLVVVDYSHKPDPLQQALQSLRGHLRGELVCVFGCGGERDTGKRPQMAAIAEANADRVIVTDDNPRRENGDAIVADIMAGFARPDAVIIERDRRRAIERAICESKPGDIVLIAGKGHEPYQEINGVQHAFDDRVVAQAALDARNAEAATPHMDVQVPRPQDAEERS</sequence>
<keyword evidence="6 7" id="KW-0961">Cell wall biogenesis/degradation</keyword>
<dbReference type="InterPro" id="IPR005761">
    <property type="entry name" value="UDP-N-AcMur-Glu-dNH2Pim_ligase"/>
</dbReference>
<dbReference type="SUPFAM" id="SSF53244">
    <property type="entry name" value="MurD-like peptide ligases, peptide-binding domain"/>
    <property type="match status" value="1"/>
</dbReference>
<dbReference type="Pfam" id="PF08245">
    <property type="entry name" value="Mur_ligase_M"/>
    <property type="match status" value="1"/>
</dbReference>